<keyword evidence="2" id="KW-1185">Reference proteome</keyword>
<organism evidence="1 2">
    <name type="scientific">Halteria grandinella</name>
    <dbReference type="NCBI Taxonomy" id="5974"/>
    <lineage>
        <taxon>Eukaryota</taxon>
        <taxon>Sar</taxon>
        <taxon>Alveolata</taxon>
        <taxon>Ciliophora</taxon>
        <taxon>Intramacronucleata</taxon>
        <taxon>Spirotrichea</taxon>
        <taxon>Stichotrichia</taxon>
        <taxon>Sporadotrichida</taxon>
        <taxon>Halteriidae</taxon>
        <taxon>Halteria</taxon>
    </lineage>
</organism>
<protein>
    <submittedName>
        <fullName evidence="1">Uncharacterized protein</fullName>
    </submittedName>
</protein>
<sequence>MIYNKGIISIPRVTMKRREASRAVLSLYPLDHSGWLVMNRNNRQEKRLNHLGSRGQKVTRARLSLRGSIAERG</sequence>
<comment type="caution">
    <text evidence="1">The sequence shown here is derived from an EMBL/GenBank/DDBJ whole genome shotgun (WGS) entry which is preliminary data.</text>
</comment>
<accession>A0A8J8NEC7</accession>
<evidence type="ECO:0000313" key="2">
    <source>
        <dbReference type="Proteomes" id="UP000785679"/>
    </source>
</evidence>
<name>A0A8J8NEC7_HALGN</name>
<dbReference type="EMBL" id="RRYP01019829">
    <property type="protein sequence ID" value="TNV73121.1"/>
    <property type="molecule type" value="Genomic_DNA"/>
</dbReference>
<proteinExistence type="predicted"/>
<evidence type="ECO:0000313" key="1">
    <source>
        <dbReference type="EMBL" id="TNV73121.1"/>
    </source>
</evidence>
<gene>
    <name evidence="1" type="ORF">FGO68_gene2186</name>
</gene>
<dbReference type="Proteomes" id="UP000785679">
    <property type="component" value="Unassembled WGS sequence"/>
</dbReference>
<reference evidence="1" key="1">
    <citation type="submission" date="2019-06" db="EMBL/GenBank/DDBJ databases">
        <authorList>
            <person name="Zheng W."/>
        </authorList>
    </citation>
    <scope>NUCLEOTIDE SEQUENCE</scope>
    <source>
        <strain evidence="1">QDHG01</strain>
    </source>
</reference>
<dbReference type="AlphaFoldDB" id="A0A8J8NEC7"/>